<evidence type="ECO:0000256" key="1">
    <source>
        <dbReference type="ARBA" id="ARBA00022553"/>
    </source>
</evidence>
<feature type="binding site" evidence="6">
    <location>
        <position position="66"/>
    </location>
    <ligand>
        <name>ATP</name>
        <dbReference type="ChEBI" id="CHEBI:30616"/>
    </ligand>
</feature>
<dbReference type="Pfam" id="PF13090">
    <property type="entry name" value="PP_kinase_C"/>
    <property type="match status" value="1"/>
</dbReference>
<dbReference type="InterPro" id="IPR024953">
    <property type="entry name" value="PP_kinase_middle"/>
</dbReference>
<dbReference type="Gene3D" id="3.30.870.10">
    <property type="entry name" value="Endonuclease Chain A"/>
    <property type="match status" value="2"/>
</dbReference>
<dbReference type="NCBIfam" id="TIGR03705">
    <property type="entry name" value="poly_P_kin"/>
    <property type="match status" value="1"/>
</dbReference>
<feature type="domain" description="Polyphosphate kinase N-terminal" evidence="9">
    <location>
        <begin position="28"/>
        <end position="133"/>
    </location>
</feature>
<evidence type="ECO:0000256" key="7">
    <source>
        <dbReference type="RuleBase" id="RU003800"/>
    </source>
</evidence>
<name>A0A074J794_9RHOB</name>
<proteinExistence type="inferred from homology"/>
<reference evidence="12 13" key="1">
    <citation type="submission" date="2013-07" db="EMBL/GenBank/DDBJ databases">
        <title>Thioclava pacifica DSM 10166 Genome Sequencing.</title>
        <authorList>
            <person name="Lai Q."/>
            <person name="Shao Z."/>
        </authorList>
    </citation>
    <scope>NUCLEOTIDE SEQUENCE [LARGE SCALE GENOMIC DNA]</scope>
    <source>
        <strain evidence="12 13">DSM 10166</strain>
    </source>
</reference>
<dbReference type="InterPro" id="IPR036832">
    <property type="entry name" value="PPK_N_dom_sf"/>
</dbReference>
<evidence type="ECO:0000256" key="6">
    <source>
        <dbReference type="HAMAP-Rule" id="MF_00347"/>
    </source>
</evidence>
<feature type="binding site" evidence="6">
    <location>
        <position position="576"/>
    </location>
    <ligand>
        <name>ATP</name>
        <dbReference type="ChEBI" id="CHEBI:30616"/>
    </ligand>
</feature>
<feature type="domain" description="Polyphosphate kinase C-terminal" evidence="10">
    <location>
        <begin position="515"/>
        <end position="685"/>
    </location>
</feature>
<evidence type="ECO:0000256" key="5">
    <source>
        <dbReference type="ARBA" id="ARBA00022840"/>
    </source>
</evidence>
<feature type="binding site" evidence="6">
    <location>
        <position position="417"/>
    </location>
    <ligand>
        <name>Mg(2+)</name>
        <dbReference type="ChEBI" id="CHEBI:18420"/>
    </ligand>
</feature>
<dbReference type="Pfam" id="PF13089">
    <property type="entry name" value="PP_kinase_N"/>
    <property type="match status" value="1"/>
</dbReference>
<dbReference type="EC" id="2.7.4.1" evidence="6 7"/>
<dbReference type="PANTHER" id="PTHR30218">
    <property type="entry name" value="POLYPHOSPHATE KINASE"/>
    <property type="match status" value="1"/>
</dbReference>
<sequence length="721" mass="81150">MTQADFLKSPFPTPITLPEAEITGPGRFFNRELSWLAFNWRVLEEARNPRVPLLERVRFLSISATNLDEFYTVRVAGLMELVREGNVNPSDDGLSPADQLEKINANARRLMDTQQATWSALKREMEREGIHVVSRSRLTKRDLDFLSDHFLNKVFPVLSPLAIDPAHPFPFIPNTGFCLALELERDNDHRRLQALLPIPQQIDRFVRLPGEARFLPLEQLLMLHLGSLFPGYKDVGSCSFRVLRDSDLEVEDEAEDLVREFETALKRRRRGQVIRMSVSAGAPEDLQALVMRELHVAPEDVVQEKGLVGIADVKELVLGERPDLLWPPFTPRVPERVQDHEGDMFAAIKQKDILLHHPYETFDLVVRFLDQAANDPNVLAIKQTLYRTSKDSPVVSSLCEAAENGKSVTALVELKARFDEAANIRQSRRLERSGAHVVYGFINYKTHAKISTVVRREGDQLVTYTHYGTGNYHPITAKIYTDLSFFTCDAALGRDATKVFNYLSGYVQPEGLENLAISPISLKPRLLELIAREAENARQGKPAEIWAKMNSLIESEVIDALYAASQAGVKISLVIRGICGIRPGIKGLSENIRVKSIVGRFLEHSRIVCFGNGHSLPSDEARVFFSSADWMGRNLNRRVETLIEAKNPTVKAQIVGQIMSANMADEAQSWILQPDGKFIRHLPEGKEDLFSCHRFFMEYPSLSGRGSAGAQDVPKLAHSFD</sequence>
<dbReference type="SUPFAM" id="SSF140356">
    <property type="entry name" value="PPK N-terminal domain-like"/>
    <property type="match status" value="1"/>
</dbReference>
<feature type="binding site" evidence="6">
    <location>
        <position position="604"/>
    </location>
    <ligand>
        <name>ATP</name>
        <dbReference type="ChEBI" id="CHEBI:30616"/>
    </ligand>
</feature>
<comment type="similarity">
    <text evidence="6 7">Belongs to the polyphosphate kinase 1 (PPK1) family.</text>
</comment>
<keyword evidence="3 6" id="KW-0547">Nucleotide-binding</keyword>
<keyword evidence="4 6" id="KW-0418">Kinase</keyword>
<dbReference type="RefSeq" id="WP_038078783.1">
    <property type="nucleotide sequence ID" value="NZ_AUND01000038.1"/>
</dbReference>
<dbReference type="Proteomes" id="UP000027432">
    <property type="component" value="Unassembled WGS sequence"/>
</dbReference>
<evidence type="ECO:0000256" key="2">
    <source>
        <dbReference type="ARBA" id="ARBA00022679"/>
    </source>
</evidence>
<accession>A0A074J794</accession>
<dbReference type="CDD" id="cd09165">
    <property type="entry name" value="PLDc_PaPPK1_C1_like"/>
    <property type="match status" value="1"/>
</dbReference>
<dbReference type="GO" id="GO:0046872">
    <property type="term" value="F:metal ion binding"/>
    <property type="evidence" value="ECO:0007669"/>
    <property type="project" value="UniProtKB-KW"/>
</dbReference>
<keyword evidence="2 6" id="KW-0808">Transferase</keyword>
<gene>
    <name evidence="6" type="primary">ppk</name>
    <name evidence="12" type="ORF">TP2_11275</name>
</gene>
<dbReference type="NCBIfam" id="NF003917">
    <property type="entry name" value="PRK05443.1-1"/>
    <property type="match status" value="1"/>
</dbReference>
<protein>
    <recommendedName>
        <fullName evidence="6 7">Polyphosphate kinase</fullName>
        <ecNumber evidence="6 7">2.7.4.1</ecNumber>
    </recommendedName>
    <alternativeName>
        <fullName evidence="6">ATP-polyphosphate phosphotransferase</fullName>
    </alternativeName>
    <alternativeName>
        <fullName evidence="6">Polyphosphoric acid kinase</fullName>
    </alternativeName>
</protein>
<evidence type="ECO:0000259" key="9">
    <source>
        <dbReference type="Pfam" id="PF13089"/>
    </source>
</evidence>
<evidence type="ECO:0000259" key="11">
    <source>
        <dbReference type="Pfam" id="PF17941"/>
    </source>
</evidence>
<comment type="cofactor">
    <cofactor evidence="6">
        <name>Mg(2+)</name>
        <dbReference type="ChEBI" id="CHEBI:18420"/>
    </cofactor>
</comment>
<dbReference type="NCBIfam" id="NF003918">
    <property type="entry name" value="PRK05443.1-2"/>
    <property type="match status" value="1"/>
</dbReference>
<dbReference type="PIRSF" id="PIRSF015589">
    <property type="entry name" value="PP_kinase"/>
    <property type="match status" value="1"/>
</dbReference>
<dbReference type="OrthoDB" id="9761456at2"/>
<evidence type="ECO:0000313" key="13">
    <source>
        <dbReference type="Proteomes" id="UP000027432"/>
    </source>
</evidence>
<dbReference type="Gene3D" id="1.20.58.310">
    <property type="entry name" value="Polyphosphate kinase N-terminal domain"/>
    <property type="match status" value="1"/>
</dbReference>
<dbReference type="InterPro" id="IPR036830">
    <property type="entry name" value="PP_kinase_middle_dom_sf"/>
</dbReference>
<dbReference type="InterPro" id="IPR025198">
    <property type="entry name" value="PPK_N_dom"/>
</dbReference>
<dbReference type="eggNOG" id="COG0855">
    <property type="taxonomic scope" value="Bacteria"/>
</dbReference>
<dbReference type="InterPro" id="IPR003414">
    <property type="entry name" value="PP_kinase"/>
</dbReference>
<dbReference type="Pfam" id="PF02503">
    <property type="entry name" value="PP_kinase"/>
    <property type="match status" value="1"/>
</dbReference>
<dbReference type="GO" id="GO:0005524">
    <property type="term" value="F:ATP binding"/>
    <property type="evidence" value="ECO:0007669"/>
    <property type="project" value="UniProtKB-KW"/>
</dbReference>
<dbReference type="STRING" id="1353537.TP2_11275"/>
<dbReference type="CDD" id="cd09168">
    <property type="entry name" value="PLDc_PaPPK1_C2_like"/>
    <property type="match status" value="1"/>
</dbReference>
<evidence type="ECO:0000256" key="3">
    <source>
        <dbReference type="ARBA" id="ARBA00022741"/>
    </source>
</evidence>
<keyword evidence="13" id="KW-1185">Reference proteome</keyword>
<feature type="active site" description="Phosphohistidine intermediate" evidence="6">
    <location>
        <position position="447"/>
    </location>
</feature>
<dbReference type="SUPFAM" id="SSF56024">
    <property type="entry name" value="Phospholipase D/nuclease"/>
    <property type="match status" value="2"/>
</dbReference>
<evidence type="ECO:0000259" key="10">
    <source>
        <dbReference type="Pfam" id="PF13090"/>
    </source>
</evidence>
<keyword evidence="1 6" id="KW-0597">Phosphoprotein</keyword>
<organism evidence="12 13">
    <name type="scientific">Thioclava pacifica DSM 10166</name>
    <dbReference type="NCBI Taxonomy" id="1353537"/>
    <lineage>
        <taxon>Bacteria</taxon>
        <taxon>Pseudomonadati</taxon>
        <taxon>Pseudomonadota</taxon>
        <taxon>Alphaproteobacteria</taxon>
        <taxon>Rhodobacterales</taxon>
        <taxon>Paracoccaceae</taxon>
        <taxon>Thioclava</taxon>
    </lineage>
</organism>
<keyword evidence="6" id="KW-0479">Metal-binding</keyword>
<dbReference type="Pfam" id="PF17941">
    <property type="entry name" value="PP_kinase_C_1"/>
    <property type="match status" value="1"/>
</dbReference>
<comment type="function">
    <text evidence="6 7">Catalyzes the reversible transfer of the terminal phosphate of ATP to form a long-chain polyphosphate (polyP).</text>
</comment>
<comment type="PTM">
    <text evidence="6 7">An intermediate of this reaction is the autophosphorylated ppk in which a phosphate is covalently linked to a histidine residue through a N-P bond.</text>
</comment>
<dbReference type="PANTHER" id="PTHR30218:SF0">
    <property type="entry name" value="POLYPHOSPHATE KINASE"/>
    <property type="match status" value="1"/>
</dbReference>
<keyword evidence="5 6" id="KW-0067">ATP-binding</keyword>
<dbReference type="InterPro" id="IPR025200">
    <property type="entry name" value="PPK_C_dom2"/>
</dbReference>
<dbReference type="GO" id="GO:0006799">
    <property type="term" value="P:polyphosphate biosynthetic process"/>
    <property type="evidence" value="ECO:0007669"/>
    <property type="project" value="UniProtKB-UniRule"/>
</dbReference>
<dbReference type="EMBL" id="AUND01000038">
    <property type="protein sequence ID" value="KEO51468.1"/>
    <property type="molecule type" value="Genomic_DNA"/>
</dbReference>
<feature type="domain" description="Polyphosphate kinase C-terminal" evidence="11">
    <location>
        <begin position="343"/>
        <end position="508"/>
    </location>
</feature>
<dbReference type="GO" id="GO:0008976">
    <property type="term" value="F:polyphosphate kinase activity"/>
    <property type="evidence" value="ECO:0007669"/>
    <property type="project" value="UniProtKB-UniRule"/>
</dbReference>
<evidence type="ECO:0000256" key="4">
    <source>
        <dbReference type="ARBA" id="ARBA00022777"/>
    </source>
</evidence>
<feature type="domain" description="Polyphosphate kinase middle" evidence="8">
    <location>
        <begin position="144"/>
        <end position="315"/>
    </location>
</feature>
<dbReference type="SUPFAM" id="SSF143724">
    <property type="entry name" value="PHP14-like"/>
    <property type="match status" value="1"/>
</dbReference>
<evidence type="ECO:0000313" key="12">
    <source>
        <dbReference type="EMBL" id="KEO51468.1"/>
    </source>
</evidence>
<feature type="binding site" evidence="6">
    <location>
        <position position="480"/>
    </location>
    <ligand>
        <name>ATP</name>
        <dbReference type="ChEBI" id="CHEBI:30616"/>
    </ligand>
</feature>
<dbReference type="NCBIfam" id="NF003921">
    <property type="entry name" value="PRK05443.2-2"/>
    <property type="match status" value="1"/>
</dbReference>
<dbReference type="InterPro" id="IPR041108">
    <property type="entry name" value="PP_kinase_C_1"/>
</dbReference>
<evidence type="ECO:0000259" key="8">
    <source>
        <dbReference type="Pfam" id="PF02503"/>
    </source>
</evidence>
<dbReference type="NCBIfam" id="NF003919">
    <property type="entry name" value="PRK05443.1-4"/>
    <property type="match status" value="1"/>
</dbReference>
<dbReference type="AlphaFoldDB" id="A0A074J794"/>
<comment type="catalytic activity">
    <reaction evidence="6 7">
        <text>[phosphate](n) + ATP = [phosphate](n+1) + ADP</text>
        <dbReference type="Rhea" id="RHEA:19573"/>
        <dbReference type="Rhea" id="RHEA-COMP:9859"/>
        <dbReference type="Rhea" id="RHEA-COMP:14280"/>
        <dbReference type="ChEBI" id="CHEBI:16838"/>
        <dbReference type="ChEBI" id="CHEBI:30616"/>
        <dbReference type="ChEBI" id="CHEBI:456216"/>
        <dbReference type="EC" id="2.7.4.1"/>
    </reaction>
</comment>
<comment type="caution">
    <text evidence="12">The sequence shown here is derived from an EMBL/GenBank/DDBJ whole genome shotgun (WGS) entry which is preliminary data.</text>
</comment>
<dbReference type="Gene3D" id="3.30.1840.10">
    <property type="entry name" value="Polyphosphate kinase middle domain"/>
    <property type="match status" value="1"/>
</dbReference>
<dbReference type="HAMAP" id="MF_00347">
    <property type="entry name" value="Polyphosphate_kinase"/>
    <property type="match status" value="1"/>
</dbReference>
<dbReference type="GO" id="GO:0009358">
    <property type="term" value="C:polyphosphate kinase complex"/>
    <property type="evidence" value="ECO:0007669"/>
    <property type="project" value="InterPro"/>
</dbReference>
<feature type="binding site" evidence="6">
    <location>
        <position position="387"/>
    </location>
    <ligand>
        <name>Mg(2+)</name>
        <dbReference type="ChEBI" id="CHEBI:18420"/>
    </ligand>
</feature>
<keyword evidence="6" id="KW-0460">Magnesium</keyword>